<gene>
    <name evidence="9" type="ORF">HN018_21100</name>
</gene>
<keyword evidence="10" id="KW-1185">Reference proteome</keyword>
<dbReference type="KEGG" id="lck:HN018_21100"/>
<reference evidence="9 10" key="1">
    <citation type="journal article" date="2014" name="World J. Microbiol. Biotechnol.">
        <title>Biodiversity and physiological characteristics of Antarctic and Arctic lichens-associated bacteria.</title>
        <authorList>
            <person name="Lee Y.M."/>
            <person name="Kim E.H."/>
            <person name="Lee H.K."/>
            <person name="Hong S.G."/>
        </authorList>
    </citation>
    <scope>NUCLEOTIDE SEQUENCE [LARGE SCALE GENOMIC DNA]</scope>
    <source>
        <strain evidence="9 10">PAMC 26569</strain>
    </source>
</reference>
<dbReference type="SUPFAM" id="SSF52540">
    <property type="entry name" value="P-loop containing nucleoside triphosphate hydrolases"/>
    <property type="match status" value="1"/>
</dbReference>
<evidence type="ECO:0000256" key="7">
    <source>
        <dbReference type="ARBA" id="ARBA00023136"/>
    </source>
</evidence>
<dbReference type="Pfam" id="PF00005">
    <property type="entry name" value="ABC_tran"/>
    <property type="match status" value="1"/>
</dbReference>
<evidence type="ECO:0000256" key="5">
    <source>
        <dbReference type="ARBA" id="ARBA00022840"/>
    </source>
</evidence>
<accession>A0A6M8HV37</accession>
<dbReference type="PROSITE" id="PS50893">
    <property type="entry name" value="ABC_TRANSPORTER_2"/>
    <property type="match status" value="1"/>
</dbReference>
<keyword evidence="2" id="KW-0813">Transport</keyword>
<sequence length="242" mass="26766">MNAIDPRLTERPSIRVEGLSRRFGGPAVLDDLDLTIEPGEFVSLLGRSGSGKTTLLRTLAGLDPVEEGAVSVPRNVAVVFQESRLLPWRRVWQNVALGLPGRDARDRAVAALEEVGLGHRLDAWPLTLSGGEAQRVGIARAMVREPDFLMLDEPFASLDALTRLRMQAMVAELWQKHRCAVLLVTHDVDEALLLGDRAVVLDHGRISRNLPIHMARPRRHDDPEFAPARRALLTALDVEIAR</sequence>
<evidence type="ECO:0000256" key="6">
    <source>
        <dbReference type="ARBA" id="ARBA00022967"/>
    </source>
</evidence>
<dbReference type="InterPro" id="IPR003593">
    <property type="entry name" value="AAA+_ATPase"/>
</dbReference>
<dbReference type="RefSeq" id="WP_171836966.1">
    <property type="nucleotide sequence ID" value="NZ_CP053708.1"/>
</dbReference>
<dbReference type="AlphaFoldDB" id="A0A6M8HV37"/>
<dbReference type="InterPro" id="IPR003439">
    <property type="entry name" value="ABC_transporter-like_ATP-bd"/>
</dbReference>
<keyword evidence="5 9" id="KW-0067">ATP-binding</keyword>
<dbReference type="PANTHER" id="PTHR42788">
    <property type="entry name" value="TAURINE IMPORT ATP-BINDING PROTEIN-RELATED"/>
    <property type="match status" value="1"/>
</dbReference>
<keyword evidence="3" id="KW-1003">Cell membrane</keyword>
<evidence type="ECO:0000313" key="10">
    <source>
        <dbReference type="Proteomes" id="UP000500767"/>
    </source>
</evidence>
<dbReference type="GO" id="GO:0005524">
    <property type="term" value="F:ATP binding"/>
    <property type="evidence" value="ECO:0007669"/>
    <property type="project" value="UniProtKB-KW"/>
</dbReference>
<dbReference type="InterPro" id="IPR027417">
    <property type="entry name" value="P-loop_NTPase"/>
</dbReference>
<comment type="similarity">
    <text evidence="1">Belongs to the ABC transporter superfamily.</text>
</comment>
<dbReference type="PROSITE" id="PS00211">
    <property type="entry name" value="ABC_TRANSPORTER_1"/>
    <property type="match status" value="1"/>
</dbReference>
<dbReference type="GO" id="GO:0016887">
    <property type="term" value="F:ATP hydrolysis activity"/>
    <property type="evidence" value="ECO:0007669"/>
    <property type="project" value="InterPro"/>
</dbReference>
<protein>
    <submittedName>
        <fullName evidence="9">ABC transporter ATP-binding protein</fullName>
    </submittedName>
</protein>
<dbReference type="InterPro" id="IPR050166">
    <property type="entry name" value="ABC_transporter_ATP-bind"/>
</dbReference>
<evidence type="ECO:0000256" key="2">
    <source>
        <dbReference type="ARBA" id="ARBA00022448"/>
    </source>
</evidence>
<evidence type="ECO:0000256" key="3">
    <source>
        <dbReference type="ARBA" id="ARBA00022475"/>
    </source>
</evidence>
<keyword evidence="4" id="KW-0547">Nucleotide-binding</keyword>
<name>A0A6M8HV37_9PROT</name>
<keyword evidence="7" id="KW-0472">Membrane</keyword>
<dbReference type="SMART" id="SM00382">
    <property type="entry name" value="AAA"/>
    <property type="match status" value="1"/>
</dbReference>
<dbReference type="Gene3D" id="3.40.50.300">
    <property type="entry name" value="P-loop containing nucleotide triphosphate hydrolases"/>
    <property type="match status" value="1"/>
</dbReference>
<dbReference type="Proteomes" id="UP000500767">
    <property type="component" value="Chromosome"/>
</dbReference>
<evidence type="ECO:0000256" key="1">
    <source>
        <dbReference type="ARBA" id="ARBA00005417"/>
    </source>
</evidence>
<dbReference type="EMBL" id="CP053708">
    <property type="protein sequence ID" value="QKE92198.1"/>
    <property type="molecule type" value="Genomic_DNA"/>
</dbReference>
<evidence type="ECO:0000256" key="4">
    <source>
        <dbReference type="ARBA" id="ARBA00022741"/>
    </source>
</evidence>
<evidence type="ECO:0000313" key="9">
    <source>
        <dbReference type="EMBL" id="QKE92198.1"/>
    </source>
</evidence>
<evidence type="ECO:0000259" key="8">
    <source>
        <dbReference type="PROSITE" id="PS50893"/>
    </source>
</evidence>
<feature type="domain" description="ABC transporter" evidence="8">
    <location>
        <begin position="14"/>
        <end position="228"/>
    </location>
</feature>
<organism evidence="9 10">
    <name type="scientific">Lichenicola cladoniae</name>
    <dbReference type="NCBI Taxonomy" id="1484109"/>
    <lineage>
        <taxon>Bacteria</taxon>
        <taxon>Pseudomonadati</taxon>
        <taxon>Pseudomonadota</taxon>
        <taxon>Alphaproteobacteria</taxon>
        <taxon>Acetobacterales</taxon>
        <taxon>Acetobacteraceae</taxon>
        <taxon>Lichenicola</taxon>
    </lineage>
</organism>
<dbReference type="InterPro" id="IPR017871">
    <property type="entry name" value="ABC_transporter-like_CS"/>
</dbReference>
<dbReference type="PANTHER" id="PTHR42788:SF17">
    <property type="entry name" value="ALIPHATIC SULFONATES IMPORT ATP-BINDING PROTEIN SSUB"/>
    <property type="match status" value="1"/>
</dbReference>
<proteinExistence type="inferred from homology"/>
<keyword evidence="6" id="KW-1278">Translocase</keyword>